<gene>
    <name evidence="8" type="ORF">BO85DRAFT_459349</name>
</gene>
<dbReference type="InterPro" id="IPR020846">
    <property type="entry name" value="MFS_dom"/>
</dbReference>
<evidence type="ECO:0000256" key="5">
    <source>
        <dbReference type="SAM" id="Phobius"/>
    </source>
</evidence>
<dbReference type="PROSITE" id="PS50850">
    <property type="entry name" value="MFS"/>
    <property type="match status" value="1"/>
</dbReference>
<name>A0A8G1VLV3_9EURO</name>
<evidence type="ECO:0000256" key="1">
    <source>
        <dbReference type="ARBA" id="ARBA00004141"/>
    </source>
</evidence>
<feature type="transmembrane region" description="Helical" evidence="5">
    <location>
        <begin position="159"/>
        <end position="182"/>
    </location>
</feature>
<dbReference type="GO" id="GO:0016020">
    <property type="term" value="C:membrane"/>
    <property type="evidence" value="ECO:0007669"/>
    <property type="project" value="UniProtKB-SubCell"/>
</dbReference>
<feature type="transmembrane region" description="Helical" evidence="5">
    <location>
        <begin position="120"/>
        <end position="139"/>
    </location>
</feature>
<comment type="subcellular location">
    <subcellularLocation>
        <location evidence="1">Membrane</location>
        <topology evidence="1">Multi-pass membrane protein</topology>
    </subcellularLocation>
</comment>
<dbReference type="Proteomes" id="UP000249526">
    <property type="component" value="Unassembled WGS sequence"/>
</dbReference>
<organism evidence="8 9">
    <name type="scientific">Aspergillus piperis CBS 112811</name>
    <dbReference type="NCBI Taxonomy" id="1448313"/>
    <lineage>
        <taxon>Eukaryota</taxon>
        <taxon>Fungi</taxon>
        <taxon>Dikarya</taxon>
        <taxon>Ascomycota</taxon>
        <taxon>Pezizomycotina</taxon>
        <taxon>Eurotiomycetes</taxon>
        <taxon>Eurotiomycetidae</taxon>
        <taxon>Eurotiales</taxon>
        <taxon>Aspergillaceae</taxon>
        <taxon>Aspergillus</taxon>
        <taxon>Aspergillus subgen. Circumdati</taxon>
    </lineage>
</organism>
<dbReference type="AlphaFoldDB" id="A0A8G1VLV3"/>
<feature type="domain" description="Major facilitator superfamily (MFS) profile" evidence="7">
    <location>
        <begin position="1"/>
        <end position="209"/>
    </location>
</feature>
<dbReference type="RefSeq" id="XP_025516111.1">
    <property type="nucleotide sequence ID" value="XM_025661647.1"/>
</dbReference>
<feature type="transmembrane region" description="Helical" evidence="5">
    <location>
        <begin position="34"/>
        <end position="51"/>
    </location>
</feature>
<dbReference type="InterPro" id="IPR036259">
    <property type="entry name" value="MFS_trans_sf"/>
</dbReference>
<keyword evidence="4 5" id="KW-0472">Membrane</keyword>
<accession>A0A8G1VLV3</accession>
<keyword evidence="6" id="KW-0732">Signal</keyword>
<protein>
    <recommendedName>
        <fullName evidence="7">Major facilitator superfamily (MFS) profile domain-containing protein</fullName>
    </recommendedName>
</protein>
<feature type="signal peptide" evidence="6">
    <location>
        <begin position="1"/>
        <end position="18"/>
    </location>
</feature>
<keyword evidence="3 5" id="KW-1133">Transmembrane helix</keyword>
<evidence type="ECO:0000256" key="4">
    <source>
        <dbReference type="ARBA" id="ARBA00023136"/>
    </source>
</evidence>
<sequence>MSLFTFLISVISAIMAPALDKVQQELHFPSSTTGVISLSVYLLGVAIVPLFTAPLSEISSRMIILRATDVLFIVFNTLCGTARTPNQLIGLCFLAGLGGAGAKTTKLYHGFTDYYRNIGAAIYGAGALHEIQCIVGYIMDTYPKYASSAVAAVMFLGLGWGNTLLALIAVVVGIPAPILLRWRYGDGVHMRRMISFWKNYSDLEVSECY</sequence>
<feature type="chain" id="PRO_5034254013" description="Major facilitator superfamily (MFS) profile domain-containing protein" evidence="6">
    <location>
        <begin position="19"/>
        <end position="209"/>
    </location>
</feature>
<evidence type="ECO:0000256" key="2">
    <source>
        <dbReference type="ARBA" id="ARBA00022692"/>
    </source>
</evidence>
<evidence type="ECO:0000256" key="3">
    <source>
        <dbReference type="ARBA" id="ARBA00022989"/>
    </source>
</evidence>
<keyword evidence="9" id="KW-1185">Reference proteome</keyword>
<evidence type="ECO:0000313" key="9">
    <source>
        <dbReference type="Proteomes" id="UP000249526"/>
    </source>
</evidence>
<evidence type="ECO:0000256" key="6">
    <source>
        <dbReference type="SAM" id="SignalP"/>
    </source>
</evidence>
<dbReference type="EMBL" id="KZ825061">
    <property type="protein sequence ID" value="RAH58189.1"/>
    <property type="molecule type" value="Genomic_DNA"/>
</dbReference>
<dbReference type="PANTHER" id="PTHR23502">
    <property type="entry name" value="MAJOR FACILITATOR SUPERFAMILY"/>
    <property type="match status" value="1"/>
</dbReference>
<keyword evidence="2 5" id="KW-0812">Transmembrane</keyword>
<reference evidence="8 9" key="1">
    <citation type="submission" date="2018-02" db="EMBL/GenBank/DDBJ databases">
        <title>The genomes of Aspergillus section Nigri reveals drivers in fungal speciation.</title>
        <authorList>
            <consortium name="DOE Joint Genome Institute"/>
            <person name="Vesth T.C."/>
            <person name="Nybo J."/>
            <person name="Theobald S."/>
            <person name="Brandl J."/>
            <person name="Frisvad J.C."/>
            <person name="Nielsen K.F."/>
            <person name="Lyhne E.K."/>
            <person name="Kogle M.E."/>
            <person name="Kuo A."/>
            <person name="Riley R."/>
            <person name="Clum A."/>
            <person name="Nolan M."/>
            <person name="Lipzen A."/>
            <person name="Salamov A."/>
            <person name="Henrissat B."/>
            <person name="Wiebenga A."/>
            <person name="De vries R.P."/>
            <person name="Grigoriev I.V."/>
            <person name="Mortensen U.H."/>
            <person name="Andersen M.R."/>
            <person name="Baker S.E."/>
        </authorList>
    </citation>
    <scope>NUCLEOTIDE SEQUENCE [LARGE SCALE GENOMIC DNA]</scope>
    <source>
        <strain evidence="8 9">CBS 112811</strain>
    </source>
</reference>
<dbReference type="GeneID" id="37165049"/>
<dbReference type="GO" id="GO:0022857">
    <property type="term" value="F:transmembrane transporter activity"/>
    <property type="evidence" value="ECO:0007669"/>
    <property type="project" value="InterPro"/>
</dbReference>
<evidence type="ECO:0000259" key="7">
    <source>
        <dbReference type="PROSITE" id="PS50850"/>
    </source>
</evidence>
<dbReference type="PANTHER" id="PTHR23502:SF60">
    <property type="entry name" value="MAJOR FACILITATOR SUPERFAMILY (MFS) PROFILE DOMAIN-CONTAINING PROTEIN-RELATED"/>
    <property type="match status" value="1"/>
</dbReference>
<dbReference type="Gene3D" id="1.20.1720.10">
    <property type="entry name" value="Multidrug resistance protein D"/>
    <property type="match status" value="1"/>
</dbReference>
<proteinExistence type="predicted"/>
<evidence type="ECO:0000313" key="8">
    <source>
        <dbReference type="EMBL" id="RAH58189.1"/>
    </source>
</evidence>
<dbReference type="SUPFAM" id="SSF103473">
    <property type="entry name" value="MFS general substrate transporter"/>
    <property type="match status" value="1"/>
</dbReference>